<keyword evidence="1" id="KW-1185">Reference proteome</keyword>
<reference evidence="2" key="1">
    <citation type="submission" date="2016-11" db="UniProtKB">
        <authorList>
            <consortium name="WormBaseParasite"/>
        </authorList>
    </citation>
    <scope>IDENTIFICATION</scope>
</reference>
<organism evidence="1 2">
    <name type="scientific">Heterorhabditis bacteriophora</name>
    <name type="common">Entomopathogenic nematode worm</name>
    <dbReference type="NCBI Taxonomy" id="37862"/>
    <lineage>
        <taxon>Eukaryota</taxon>
        <taxon>Metazoa</taxon>
        <taxon>Ecdysozoa</taxon>
        <taxon>Nematoda</taxon>
        <taxon>Chromadorea</taxon>
        <taxon>Rhabditida</taxon>
        <taxon>Rhabditina</taxon>
        <taxon>Rhabditomorpha</taxon>
        <taxon>Strongyloidea</taxon>
        <taxon>Heterorhabditidae</taxon>
        <taxon>Heterorhabditis</taxon>
    </lineage>
</organism>
<dbReference type="WBParaSite" id="Hba_04218">
    <property type="protein sequence ID" value="Hba_04218"/>
    <property type="gene ID" value="Hba_04218"/>
</dbReference>
<accession>A0A1I7WGV4</accession>
<sequence>MLPPKWTVLISMRPYIRASYPIEIPFLDEMLKFCAAKLTMAKTLAISFDNGSLKDCCIRPDDEVHQRSILNTILARLVVVYVNIENSHFLLFNLMQVFRTYFLCCL</sequence>
<proteinExistence type="predicted"/>
<protein>
    <submittedName>
        <fullName evidence="2">FERM domain-containing protein</fullName>
    </submittedName>
</protein>
<dbReference type="AlphaFoldDB" id="A0A1I7WGV4"/>
<evidence type="ECO:0000313" key="2">
    <source>
        <dbReference type="WBParaSite" id="Hba_04218"/>
    </source>
</evidence>
<dbReference type="Proteomes" id="UP000095283">
    <property type="component" value="Unplaced"/>
</dbReference>
<name>A0A1I7WGV4_HETBA</name>
<evidence type="ECO:0000313" key="1">
    <source>
        <dbReference type="Proteomes" id="UP000095283"/>
    </source>
</evidence>